<organism evidence="1 3">
    <name type="scientific">Trichinella spiralis</name>
    <name type="common">Trichina worm</name>
    <dbReference type="NCBI Taxonomy" id="6334"/>
    <lineage>
        <taxon>Eukaryota</taxon>
        <taxon>Metazoa</taxon>
        <taxon>Ecdysozoa</taxon>
        <taxon>Nematoda</taxon>
        <taxon>Enoplea</taxon>
        <taxon>Dorylaimia</taxon>
        <taxon>Trichinellida</taxon>
        <taxon>Trichinellidae</taxon>
        <taxon>Trichinella</taxon>
    </lineage>
</organism>
<dbReference type="Proteomes" id="UP000054776">
    <property type="component" value="Unassembled WGS sequence"/>
</dbReference>
<evidence type="ECO:0000313" key="2">
    <source>
        <dbReference type="EMBL" id="KRY28062.1"/>
    </source>
</evidence>
<dbReference type="EMBL" id="JYDH01000221">
    <property type="protein sequence ID" value="KRY28062.1"/>
    <property type="molecule type" value="Genomic_DNA"/>
</dbReference>
<dbReference type="AlphaFoldDB" id="A0A0V1AP43"/>
<name>A0A0V1AP43_TRISP</name>
<comment type="caution">
    <text evidence="1">The sequence shown here is derived from an EMBL/GenBank/DDBJ whole genome shotgun (WGS) entry which is preliminary data.</text>
</comment>
<evidence type="ECO:0000313" key="3">
    <source>
        <dbReference type="Proteomes" id="UP000054776"/>
    </source>
</evidence>
<proteinExistence type="predicted"/>
<dbReference type="EMBL" id="JYDH01000576">
    <property type="protein sequence ID" value="KRY26092.1"/>
    <property type="molecule type" value="Genomic_DNA"/>
</dbReference>
<evidence type="ECO:0000313" key="1">
    <source>
        <dbReference type="EMBL" id="KRY26092.1"/>
    </source>
</evidence>
<keyword evidence="3" id="KW-1185">Reference proteome</keyword>
<protein>
    <submittedName>
        <fullName evidence="1">Uncharacterized protein</fullName>
    </submittedName>
</protein>
<reference evidence="1 3" key="1">
    <citation type="submission" date="2015-01" db="EMBL/GenBank/DDBJ databases">
        <title>Evolution of Trichinella species and genotypes.</title>
        <authorList>
            <person name="Korhonen P.K."/>
            <person name="Edoardo P."/>
            <person name="Giuseppe L.R."/>
            <person name="Gasser R.B."/>
        </authorList>
    </citation>
    <scope>NUCLEOTIDE SEQUENCE [LARGE SCALE GENOMIC DNA]</scope>
    <source>
        <strain evidence="1">ISS3</strain>
    </source>
</reference>
<accession>A0A0V1AP43</accession>
<dbReference type="InParanoid" id="A0A0V1AP43"/>
<gene>
    <name evidence="2" type="ORF">T01_11766</name>
    <name evidence="1" type="ORF">T01_1433</name>
</gene>
<sequence>MCFIVLPLIPAVFITRYITPLPFKSSLSQTVCETAVTYSFSHLGVTGILFDQLNSGSCDGFCSCWLDVFAEGILVHDAYQQRGFSSEEDSAMRGLRRPMTAISPC</sequence>